<reference evidence="2 3" key="1">
    <citation type="submission" date="2024-09" db="EMBL/GenBank/DDBJ databases">
        <authorList>
            <person name="Sun Q."/>
            <person name="Mori K."/>
        </authorList>
    </citation>
    <scope>NUCLEOTIDE SEQUENCE [LARGE SCALE GENOMIC DNA]</scope>
    <source>
        <strain evidence="2 3">TBRC 7907</strain>
    </source>
</reference>
<dbReference type="RefSeq" id="WP_377858173.1">
    <property type="nucleotide sequence ID" value="NZ_JBHLZU010000023.1"/>
</dbReference>
<evidence type="ECO:0008006" key="4">
    <source>
        <dbReference type="Google" id="ProtNLM"/>
    </source>
</evidence>
<dbReference type="Gene3D" id="3.40.50.12370">
    <property type="match status" value="1"/>
</dbReference>
<protein>
    <recommendedName>
        <fullName evidence="4">Universal stress protein</fullName>
    </recommendedName>
</protein>
<sequence length="281" mass="29913">MSLHAPLATAVPAPAPPRAAGRVLVGTDGSYWGEAALEWAARIAWTGGAELEVLGTGEASQYRAPRAFPRLAVTTRRTSERPLTDVLRSSEDARLLVLGCRGHRHHGFGLGRLVVPAIASARCDTVIVRGRPDAVQGRHGRITAMVDGGPHDPAVLRGAVEFARLFRAEIEVVHAWPAPSPSTPDIVLDLAAVQLADLDTRRPFSLRLDTRVPHESVPRISDSDLIVVGPGTPPGQGGVITSALHHAACPVLVAHTDTPDRSPDRPAGRHRAEHCPQQTGR</sequence>
<evidence type="ECO:0000256" key="1">
    <source>
        <dbReference type="SAM" id="MobiDB-lite"/>
    </source>
</evidence>
<feature type="compositionally biased region" description="Basic and acidic residues" evidence="1">
    <location>
        <begin position="257"/>
        <end position="267"/>
    </location>
</feature>
<dbReference type="EMBL" id="JBHLZU010000023">
    <property type="protein sequence ID" value="MFB9907641.1"/>
    <property type="molecule type" value="Genomic_DNA"/>
</dbReference>
<organism evidence="2 3">
    <name type="scientific">Allokutzneria oryzae</name>
    <dbReference type="NCBI Taxonomy" id="1378989"/>
    <lineage>
        <taxon>Bacteria</taxon>
        <taxon>Bacillati</taxon>
        <taxon>Actinomycetota</taxon>
        <taxon>Actinomycetes</taxon>
        <taxon>Pseudonocardiales</taxon>
        <taxon>Pseudonocardiaceae</taxon>
        <taxon>Allokutzneria</taxon>
    </lineage>
</organism>
<gene>
    <name evidence="2" type="ORF">ACFFQA_27215</name>
</gene>
<dbReference type="PRINTS" id="PR01438">
    <property type="entry name" value="UNVRSLSTRESS"/>
</dbReference>
<dbReference type="Proteomes" id="UP001589693">
    <property type="component" value="Unassembled WGS sequence"/>
</dbReference>
<feature type="region of interest" description="Disordered" evidence="1">
    <location>
        <begin position="255"/>
        <end position="281"/>
    </location>
</feature>
<evidence type="ECO:0000313" key="2">
    <source>
        <dbReference type="EMBL" id="MFB9907641.1"/>
    </source>
</evidence>
<dbReference type="InterPro" id="IPR006015">
    <property type="entry name" value="Universal_stress_UspA"/>
</dbReference>
<name>A0ABV6A3A2_9PSEU</name>
<proteinExistence type="predicted"/>
<keyword evidence="3" id="KW-1185">Reference proteome</keyword>
<dbReference type="SUPFAM" id="SSF52402">
    <property type="entry name" value="Adenine nucleotide alpha hydrolases-like"/>
    <property type="match status" value="2"/>
</dbReference>
<evidence type="ECO:0000313" key="3">
    <source>
        <dbReference type="Proteomes" id="UP001589693"/>
    </source>
</evidence>
<accession>A0ABV6A3A2</accession>
<comment type="caution">
    <text evidence="2">The sequence shown here is derived from an EMBL/GenBank/DDBJ whole genome shotgun (WGS) entry which is preliminary data.</text>
</comment>